<dbReference type="EMBL" id="BAAAZN010000010">
    <property type="protein sequence ID" value="GAA3558764.1"/>
    <property type="molecule type" value="Genomic_DNA"/>
</dbReference>
<name>A0ABP6X025_9PSEU</name>
<protein>
    <submittedName>
        <fullName evidence="1">Uncharacterized protein</fullName>
    </submittedName>
</protein>
<accession>A0ABP6X025</accession>
<dbReference type="Proteomes" id="UP001500689">
    <property type="component" value="Unassembled WGS sequence"/>
</dbReference>
<evidence type="ECO:0000313" key="1">
    <source>
        <dbReference type="EMBL" id="GAA3558764.1"/>
    </source>
</evidence>
<evidence type="ECO:0000313" key="2">
    <source>
        <dbReference type="Proteomes" id="UP001500689"/>
    </source>
</evidence>
<gene>
    <name evidence="1" type="ORF">GCM10022222_47860</name>
</gene>
<comment type="caution">
    <text evidence="1">The sequence shown here is derived from an EMBL/GenBank/DDBJ whole genome shotgun (WGS) entry which is preliminary data.</text>
</comment>
<reference evidence="2" key="1">
    <citation type="journal article" date="2019" name="Int. J. Syst. Evol. Microbiol.">
        <title>The Global Catalogue of Microorganisms (GCM) 10K type strain sequencing project: providing services to taxonomists for standard genome sequencing and annotation.</title>
        <authorList>
            <consortium name="The Broad Institute Genomics Platform"/>
            <consortium name="The Broad Institute Genome Sequencing Center for Infectious Disease"/>
            <person name="Wu L."/>
            <person name="Ma J."/>
        </authorList>
    </citation>
    <scope>NUCLEOTIDE SEQUENCE [LARGE SCALE GENOMIC DNA]</scope>
    <source>
        <strain evidence="2">JCM 16898</strain>
    </source>
</reference>
<organism evidence="1 2">
    <name type="scientific">Amycolatopsis ultiminotia</name>
    <dbReference type="NCBI Taxonomy" id="543629"/>
    <lineage>
        <taxon>Bacteria</taxon>
        <taxon>Bacillati</taxon>
        <taxon>Actinomycetota</taxon>
        <taxon>Actinomycetes</taxon>
        <taxon>Pseudonocardiales</taxon>
        <taxon>Pseudonocardiaceae</taxon>
        <taxon>Amycolatopsis</taxon>
    </lineage>
</organism>
<proteinExistence type="predicted"/>
<sequence length="73" mass="8088">MRGSGTYRPYLETVHRISADEALEKAHAMALSTRDLPIRSLVAVNVTALVEAYRRYHGVDRPVRCGRTAAGPH</sequence>
<keyword evidence="2" id="KW-1185">Reference proteome</keyword>